<dbReference type="GO" id="GO:0005509">
    <property type="term" value="F:calcium ion binding"/>
    <property type="evidence" value="ECO:0007669"/>
    <property type="project" value="UniProtKB-UniRule"/>
</dbReference>
<reference evidence="13 14" key="2">
    <citation type="submission" date="2018-11" db="EMBL/GenBank/DDBJ databases">
        <authorList>
            <consortium name="Pathogen Informatics"/>
        </authorList>
    </citation>
    <scope>NUCLEOTIDE SEQUENCE [LARGE SCALE GENOMIC DNA]</scope>
</reference>
<dbReference type="PANTHER" id="PTHR24028">
    <property type="entry name" value="CADHERIN-87A"/>
    <property type="match status" value="1"/>
</dbReference>
<protein>
    <submittedName>
        <fullName evidence="15">CA domain-containing protein</fullName>
    </submittedName>
</protein>
<feature type="domain" description="Cadherin" evidence="12">
    <location>
        <begin position="762"/>
        <end position="895"/>
    </location>
</feature>
<dbReference type="PROSITE" id="PS00232">
    <property type="entry name" value="CADHERIN_1"/>
    <property type="match status" value="2"/>
</dbReference>
<keyword evidence="6 11" id="KW-1133">Transmembrane helix</keyword>
<dbReference type="OrthoDB" id="6252479at2759"/>
<proteinExistence type="predicted"/>
<evidence type="ECO:0000256" key="1">
    <source>
        <dbReference type="ARBA" id="ARBA00004167"/>
    </source>
</evidence>
<feature type="transmembrane region" description="Helical" evidence="11">
    <location>
        <begin position="1107"/>
        <end position="1130"/>
    </location>
</feature>
<evidence type="ECO:0000256" key="9">
    <source>
        <dbReference type="PROSITE-ProRule" id="PRU00043"/>
    </source>
</evidence>
<keyword evidence="8" id="KW-0325">Glycoprotein</keyword>
<name>A0A158R6F0_TAEAS</name>
<evidence type="ECO:0000256" key="3">
    <source>
        <dbReference type="ARBA" id="ARBA00022737"/>
    </source>
</evidence>
<dbReference type="InterPro" id="IPR002126">
    <property type="entry name" value="Cadherin-like_dom"/>
</dbReference>
<keyword evidence="2 11" id="KW-0812">Transmembrane</keyword>
<organism evidence="15">
    <name type="scientific">Taenia asiatica</name>
    <name type="common">Asian tapeworm</name>
    <dbReference type="NCBI Taxonomy" id="60517"/>
    <lineage>
        <taxon>Eukaryota</taxon>
        <taxon>Metazoa</taxon>
        <taxon>Spiralia</taxon>
        <taxon>Lophotrochozoa</taxon>
        <taxon>Platyhelminthes</taxon>
        <taxon>Cestoda</taxon>
        <taxon>Eucestoda</taxon>
        <taxon>Cyclophyllidea</taxon>
        <taxon>Taeniidae</taxon>
        <taxon>Taenia</taxon>
    </lineage>
</organism>
<evidence type="ECO:0000256" key="7">
    <source>
        <dbReference type="ARBA" id="ARBA00023136"/>
    </source>
</evidence>
<evidence type="ECO:0000259" key="12">
    <source>
        <dbReference type="PROSITE" id="PS50268"/>
    </source>
</evidence>
<dbReference type="Gene3D" id="2.60.40.60">
    <property type="entry name" value="Cadherins"/>
    <property type="match status" value="7"/>
</dbReference>
<evidence type="ECO:0000256" key="6">
    <source>
        <dbReference type="ARBA" id="ARBA00022989"/>
    </source>
</evidence>
<dbReference type="Pfam" id="PF00028">
    <property type="entry name" value="Cadherin"/>
    <property type="match status" value="3"/>
</dbReference>
<feature type="compositionally biased region" description="Gly residues" evidence="10">
    <location>
        <begin position="1057"/>
        <end position="1077"/>
    </location>
</feature>
<dbReference type="SMART" id="SM00112">
    <property type="entry name" value="CA"/>
    <property type="match status" value="6"/>
</dbReference>
<evidence type="ECO:0000256" key="8">
    <source>
        <dbReference type="ARBA" id="ARBA00023180"/>
    </source>
</evidence>
<evidence type="ECO:0000256" key="11">
    <source>
        <dbReference type="SAM" id="Phobius"/>
    </source>
</evidence>
<dbReference type="WBParaSite" id="TASK_0000011401-mRNA-1">
    <property type="protein sequence ID" value="TASK_0000011401-mRNA-1"/>
    <property type="gene ID" value="TASK_0000011401"/>
</dbReference>
<gene>
    <name evidence="13" type="ORF">TASK_LOCUS115</name>
</gene>
<dbReference type="EMBL" id="UYRS01000010">
    <property type="protein sequence ID" value="VDK20265.1"/>
    <property type="molecule type" value="Genomic_DNA"/>
</dbReference>
<accession>A0A158R6F0</accession>
<feature type="compositionally biased region" description="Polar residues" evidence="10">
    <location>
        <begin position="1512"/>
        <end position="1539"/>
    </location>
</feature>
<comment type="subcellular location">
    <subcellularLocation>
        <location evidence="1">Membrane</location>
        <topology evidence="1">Single-pass membrane protein</topology>
    </subcellularLocation>
</comment>
<dbReference type="PANTHER" id="PTHR24028:SF146">
    <property type="entry name" value="CADHERIN 96CB, ISOFORM D-RELATED"/>
    <property type="match status" value="1"/>
</dbReference>
<dbReference type="GO" id="GO:0005886">
    <property type="term" value="C:plasma membrane"/>
    <property type="evidence" value="ECO:0007669"/>
    <property type="project" value="InterPro"/>
</dbReference>
<evidence type="ECO:0000256" key="4">
    <source>
        <dbReference type="ARBA" id="ARBA00022837"/>
    </source>
</evidence>
<keyword evidence="3" id="KW-0677">Repeat</keyword>
<keyword evidence="5" id="KW-0130">Cell adhesion</keyword>
<dbReference type="InterPro" id="IPR015919">
    <property type="entry name" value="Cadherin-like_sf"/>
</dbReference>
<dbReference type="GO" id="GO:0007156">
    <property type="term" value="P:homophilic cell adhesion via plasma membrane adhesion molecules"/>
    <property type="evidence" value="ECO:0007669"/>
    <property type="project" value="InterPro"/>
</dbReference>
<evidence type="ECO:0000256" key="2">
    <source>
        <dbReference type="ARBA" id="ARBA00022692"/>
    </source>
</evidence>
<feature type="domain" description="Cadherin" evidence="12">
    <location>
        <begin position="633"/>
        <end position="761"/>
    </location>
</feature>
<keyword evidence="7 11" id="KW-0472">Membrane</keyword>
<evidence type="ECO:0000313" key="15">
    <source>
        <dbReference type="WBParaSite" id="TASK_0000011401-mRNA-1"/>
    </source>
</evidence>
<keyword evidence="4 9" id="KW-0106">Calcium</keyword>
<feature type="region of interest" description="Disordered" evidence="10">
    <location>
        <begin position="1483"/>
        <end position="1542"/>
    </location>
</feature>
<feature type="compositionally biased region" description="Polar residues" evidence="10">
    <location>
        <begin position="1483"/>
        <end position="1498"/>
    </location>
</feature>
<dbReference type="PROSITE" id="PS50268">
    <property type="entry name" value="CADHERIN_2"/>
    <property type="match status" value="7"/>
</dbReference>
<dbReference type="STRING" id="60517.A0A158R6F0"/>
<feature type="domain" description="Cadherin" evidence="12">
    <location>
        <begin position="485"/>
        <end position="632"/>
    </location>
</feature>
<dbReference type="InterPro" id="IPR013164">
    <property type="entry name" value="Cadherin_N"/>
</dbReference>
<evidence type="ECO:0000256" key="10">
    <source>
        <dbReference type="SAM" id="MobiDB-lite"/>
    </source>
</evidence>
<dbReference type="PRINTS" id="PR00205">
    <property type="entry name" value="CADHERIN"/>
</dbReference>
<feature type="domain" description="Cadherin" evidence="12">
    <location>
        <begin position="318"/>
        <end position="448"/>
    </location>
</feature>
<dbReference type="InterPro" id="IPR020894">
    <property type="entry name" value="Cadherin_CS"/>
</dbReference>
<feature type="region of interest" description="Disordered" evidence="10">
    <location>
        <begin position="1051"/>
        <end position="1085"/>
    </location>
</feature>
<feature type="domain" description="Cadherin" evidence="12">
    <location>
        <begin position="220"/>
        <end position="317"/>
    </location>
</feature>
<evidence type="ECO:0000313" key="13">
    <source>
        <dbReference type="EMBL" id="VDK20265.1"/>
    </source>
</evidence>
<feature type="domain" description="Cadherin" evidence="12">
    <location>
        <begin position="50"/>
        <end position="195"/>
    </location>
</feature>
<reference evidence="15" key="1">
    <citation type="submission" date="2016-04" db="UniProtKB">
        <authorList>
            <consortium name="WormBaseParasite"/>
        </authorList>
    </citation>
    <scope>IDENTIFICATION</scope>
</reference>
<dbReference type="SUPFAM" id="SSF49313">
    <property type="entry name" value="Cadherin-like"/>
    <property type="match status" value="5"/>
</dbReference>
<sequence length="1573" mass="172833">MSKYSHFLFLAKFSTVMNQLLKLVIPFFTLAPLLIVSTKTNGLQHLTYVIQEEVPRGTKVGNLAEDVRQIFGTYPTHGEKSAVNLMITNWQDIGPQNFAIDTSNGYLIVTSKLDREGLCPDNSGPGLARFPYPVENGRDHPMPEKIHTPEAPDNPCILTLRVVYTPEQNEGGLKDPILLTVNVIVADVNDHVPAFPQTRINLELGEISAVPGETTINLPTASDPDAGSNGTLSYWLEPVLPQHRRQHLNSTTFPFRLEGLVDGNPLRLRLNQPLDYERLKSYEVLLCVEDHGTPNPLSSRLRIHIEVLDENDNIPTFTRPNYFIIINESLPRGSVLLDLHAHDQDSGQNGQVSFELPTPMTEESKIVQQYFDVRTITPGYAKLFIRQSPDLDTGIEAQSSATLGTCIRRSRDFILRVIATDNGSPRRHTSEATVTVRVLDVNDITPKISVNFLASRGSHYQGNLLFRGTLPQKAHGVLMENVERSVIAFVSVRDLDSGPWGQVTCRTDNEAFKLIPIGENSPEVDSFEEHSEMEPRSANKELSFKLMTQKPFDREEIQQVPFRIVCIDSVYKTGQTQTFFQDLSPPSLAAPSSNDVNGGRQLTIVTDRARQLTAVALVSIRILDENDCAPEFSQTIYTFSEEENVPDLTSQPSTKVEGKPVGVIQARDRDLDPVLTYTLLSNPQDAFRIDSKSGTLYIVRPFDREAFLTSTYEGIEVKQNLATNESIVVIHLSAQVSDGKHTAEAEIQVTITDVNDCPPIFEKTTYEFFVEENYRPLNGHPIGTVKAHDSDVGLNGKIIYRLQPITDHGLANITTYPRDYNPVRHFKIDPNTGSIHALRPLDREQYIHHIFHVVAIDTSDGQLYHQTINGKKTQFTATTTVTVIVNDENDNAPTITFPASHTTLRVEVGAPAGQQIFTVTSIDPDAGENGTVRYSLRQSTPLVAEPRVDEANAKGAVFSIDEQTGIVLLTEKLPSNPTKYLLTIEAHDLGSVVQRNTSIAAIIHVVAKNQLEASVSYKGDAKKSAVGQGEAAQCFLENCSSGVRVPQTRHRALGSSRDGGGSGRSESDGSGGEGGQRSLGDLQLAPPLPLPPSSTTVQPFAFLTDRIIIFVLSSIFVVLLVVTVVLILLIRRRRFIEINTNHGHKDGPKVSQIQNNIARGGLPCATNTLQLIRNDEVSGSKAVFYRTGFPSDGTSHSDSEARSINASETFPVNGEDPYTLLKPLSRNQGGSLSSTEMGYRSYNHCATVSSFPALVPIQNATASLLLFTPPFPAARSFCHSYLNHHPSPPSFTPRLASPRYTAPLTHSPPPTCTTLFTELQSSRRRSVKFWFTLSIPHFPITCTVVEGNTQSHAAVLYSTSDKYSNGFAHIYPVCTTTRIASHQNVGGTQRTSPPGNSRLLTGLVTQPRKCPSAAATTTTATYTEMSGQLLTAANNDGDTSKYEYQLLLHQKMPVLIQHRPSAGRPFYGEKLVEFPLQVDAWPSTSQGPNELMSSSTTKTSKDEVGRHAVKSASLQPMGQSNSSGWNSDLDDTMTSTTPLQPHKMVKFSASSISLNKLTPTGDGLPKTAQSSYV</sequence>
<dbReference type="Proteomes" id="UP000282613">
    <property type="component" value="Unassembled WGS sequence"/>
</dbReference>
<dbReference type="InterPro" id="IPR050174">
    <property type="entry name" value="Protocadherin/Cadherin-CA"/>
</dbReference>
<evidence type="ECO:0000256" key="5">
    <source>
        <dbReference type="ARBA" id="ARBA00022889"/>
    </source>
</evidence>
<feature type="domain" description="Cadherin" evidence="12">
    <location>
        <begin position="898"/>
        <end position="1015"/>
    </location>
</feature>
<dbReference type="CDD" id="cd11304">
    <property type="entry name" value="Cadherin_repeat"/>
    <property type="match status" value="7"/>
</dbReference>
<dbReference type="Pfam" id="PF08266">
    <property type="entry name" value="Cadherin_2"/>
    <property type="match status" value="1"/>
</dbReference>
<evidence type="ECO:0000313" key="14">
    <source>
        <dbReference type="Proteomes" id="UP000282613"/>
    </source>
</evidence>
<dbReference type="FunFam" id="2.60.40.60:FF:000092">
    <property type="entry name" value="Protocadherin 8"/>
    <property type="match status" value="1"/>
</dbReference>
<keyword evidence="14" id="KW-1185">Reference proteome</keyword>